<evidence type="ECO:0000313" key="2">
    <source>
        <dbReference type="Proteomes" id="UP000219452"/>
    </source>
</evidence>
<accession>A0A286FFA4</accession>
<dbReference type="Proteomes" id="UP000219452">
    <property type="component" value="Unassembled WGS sequence"/>
</dbReference>
<organism evidence="1 2">
    <name type="scientific">Spirosoma fluviale</name>
    <dbReference type="NCBI Taxonomy" id="1597977"/>
    <lineage>
        <taxon>Bacteria</taxon>
        <taxon>Pseudomonadati</taxon>
        <taxon>Bacteroidota</taxon>
        <taxon>Cytophagia</taxon>
        <taxon>Cytophagales</taxon>
        <taxon>Cytophagaceae</taxon>
        <taxon>Spirosoma</taxon>
    </lineage>
</organism>
<proteinExistence type="predicted"/>
<protein>
    <submittedName>
        <fullName evidence="1">Uncharacterized protein</fullName>
    </submittedName>
</protein>
<sequence length="85" mass="9486">MNLGPESWCPNKRIGSETQRPLIAQLIADDEFANCVSWSKRSASLDKVFSAFSLYLFQIKRFAGQEVKVSGFSPSFSCYLDISGI</sequence>
<gene>
    <name evidence="1" type="ORF">SAMN06269250_1815</name>
</gene>
<evidence type="ECO:0000313" key="1">
    <source>
        <dbReference type="EMBL" id="SOD81504.1"/>
    </source>
</evidence>
<dbReference type="RefSeq" id="WP_097125418.1">
    <property type="nucleotide sequence ID" value="NZ_OCNH01000001.1"/>
</dbReference>
<reference evidence="2" key="1">
    <citation type="submission" date="2017-09" db="EMBL/GenBank/DDBJ databases">
        <authorList>
            <person name="Varghese N."/>
            <person name="Submissions S."/>
        </authorList>
    </citation>
    <scope>NUCLEOTIDE SEQUENCE [LARGE SCALE GENOMIC DNA]</scope>
    <source>
        <strain evidence="2">DSM 29961</strain>
    </source>
</reference>
<keyword evidence="2" id="KW-1185">Reference proteome</keyword>
<name>A0A286FFA4_9BACT</name>
<dbReference type="EMBL" id="OCNH01000001">
    <property type="protein sequence ID" value="SOD81504.1"/>
    <property type="molecule type" value="Genomic_DNA"/>
</dbReference>
<dbReference type="AlphaFoldDB" id="A0A286FFA4"/>